<dbReference type="EMBL" id="GGMS01017944">
    <property type="protein sequence ID" value="MBY87147.1"/>
    <property type="molecule type" value="Transcribed_RNA"/>
</dbReference>
<dbReference type="GeneID" id="112685030"/>
<organism evidence="1">
    <name type="scientific">Sipha flava</name>
    <name type="common">yellow sugarcane aphid</name>
    <dbReference type="NCBI Taxonomy" id="143950"/>
    <lineage>
        <taxon>Eukaryota</taxon>
        <taxon>Metazoa</taxon>
        <taxon>Ecdysozoa</taxon>
        <taxon>Arthropoda</taxon>
        <taxon>Hexapoda</taxon>
        <taxon>Insecta</taxon>
        <taxon>Pterygota</taxon>
        <taxon>Neoptera</taxon>
        <taxon>Paraneoptera</taxon>
        <taxon>Hemiptera</taxon>
        <taxon>Sternorrhyncha</taxon>
        <taxon>Aphidomorpha</taxon>
        <taxon>Aphidoidea</taxon>
        <taxon>Aphididae</taxon>
        <taxon>Sipha</taxon>
    </lineage>
</organism>
<evidence type="ECO:0000313" key="3">
    <source>
        <dbReference type="RefSeq" id="XP_025412572.1"/>
    </source>
</evidence>
<dbReference type="OrthoDB" id="10660791at2759"/>
<proteinExistence type="predicted"/>
<dbReference type="AlphaFoldDB" id="A0A2S2RAR7"/>
<evidence type="ECO:0000313" key="4">
    <source>
        <dbReference type="RefSeq" id="XP_025412573.1"/>
    </source>
</evidence>
<name>A0A2S2RAR7_9HEMI</name>
<sequence>MMASVASKPAARRVSNVVTDIGAGVPKSPVVHELYVDASSSLTIRDNLLPPESPTKRLRSTFEHCALKSPLKFPHKVKYSAEEELILRRLVLTNDPILSSFDNILKLLKTLPFNEVPTRSVISIRTKVRDIKKQLQQQ</sequence>
<evidence type="ECO:0000313" key="2">
    <source>
        <dbReference type="Proteomes" id="UP000694846"/>
    </source>
</evidence>
<gene>
    <name evidence="3 4" type="primary">LOC112685030</name>
    <name evidence="1" type="ORF">g.8387</name>
</gene>
<dbReference type="RefSeq" id="XP_025412572.1">
    <property type="nucleotide sequence ID" value="XM_025556787.1"/>
</dbReference>
<evidence type="ECO:0000313" key="1">
    <source>
        <dbReference type="EMBL" id="MBY87147.1"/>
    </source>
</evidence>
<protein>
    <submittedName>
        <fullName evidence="3 4">Uncharacterized protein LOC112685030</fullName>
    </submittedName>
</protein>
<dbReference type="RefSeq" id="XP_025412573.1">
    <property type="nucleotide sequence ID" value="XM_025556788.1"/>
</dbReference>
<keyword evidence="2" id="KW-1185">Reference proteome</keyword>
<reference evidence="3 4" key="2">
    <citation type="submission" date="2025-04" db="UniProtKB">
        <authorList>
            <consortium name="RefSeq"/>
        </authorList>
    </citation>
    <scope>IDENTIFICATION</scope>
    <source>
        <tissue evidence="3 4">Whole body</tissue>
    </source>
</reference>
<reference evidence="1" key="1">
    <citation type="submission" date="2018-04" db="EMBL/GenBank/DDBJ databases">
        <title>Transcriptome assembly of Sipha flava.</title>
        <authorList>
            <person name="Scully E.D."/>
            <person name="Geib S.M."/>
            <person name="Palmer N.A."/>
            <person name="Koch K."/>
            <person name="Bradshaw J."/>
            <person name="Heng-Moss T."/>
            <person name="Sarath G."/>
        </authorList>
    </citation>
    <scope>NUCLEOTIDE SEQUENCE</scope>
</reference>
<dbReference type="Proteomes" id="UP000694846">
    <property type="component" value="Unplaced"/>
</dbReference>
<accession>A0A2S2RAR7</accession>